<evidence type="ECO:0000313" key="1">
    <source>
        <dbReference type="EMBL" id="QIB37835.1"/>
    </source>
</evidence>
<sequence>MIYLLGTIPFGVAPLTGPVSHGIERAGTFVQHATTRGKPALQEIGEELDTQSFSFFFSEEFCDPAAELAKLEIAFAVKSPLPLSLGDGTFTGKRYVIESLSLGITKTNRSGSPVRIEATMGLLEDPLAGGLFAQLTSIAKSRATALSGSATTNPQVRK</sequence>
<dbReference type="AlphaFoldDB" id="A0A7L5BG82"/>
<keyword evidence="2" id="KW-1185">Reference proteome</keyword>
<proteinExistence type="predicted"/>
<dbReference type="RefSeq" id="WP_003491961.1">
    <property type="nucleotide sequence ID" value="NZ_CP048632.1"/>
</dbReference>
<accession>A0A7L5BG82</accession>
<dbReference type="KEGG" id="roy:G3A56_07375"/>
<organism evidence="1 2">
    <name type="scientific">Rhizobium oryzihabitans</name>
    <dbReference type="NCBI Taxonomy" id="2267833"/>
    <lineage>
        <taxon>Bacteria</taxon>
        <taxon>Pseudomonadati</taxon>
        <taxon>Pseudomonadota</taxon>
        <taxon>Alphaproteobacteria</taxon>
        <taxon>Hyphomicrobiales</taxon>
        <taxon>Rhizobiaceae</taxon>
        <taxon>Rhizobium/Agrobacterium group</taxon>
        <taxon>Rhizobium</taxon>
    </lineage>
</organism>
<dbReference type="Pfam" id="PF06995">
    <property type="entry name" value="Phage_P2_GpU"/>
    <property type="match status" value="1"/>
</dbReference>
<evidence type="ECO:0000313" key="2">
    <source>
        <dbReference type="Proteomes" id="UP000464865"/>
    </source>
</evidence>
<dbReference type="Proteomes" id="UP000464865">
    <property type="component" value="Chromosome M15-11"/>
</dbReference>
<gene>
    <name evidence="1" type="ORF">G3A56_07375</name>
</gene>
<name>A0A7L5BG82_9HYPH</name>
<evidence type="ECO:0008006" key="3">
    <source>
        <dbReference type="Google" id="ProtNLM"/>
    </source>
</evidence>
<reference evidence="1 2" key="1">
    <citation type="submission" date="2020-02" db="EMBL/GenBank/DDBJ databases">
        <title>Plant-Promoting Endophytic Bacterium Rhizobium oryzihabitans sp. nov., Isolated from the Root of Rice.</title>
        <authorList>
            <person name="zhao J."/>
            <person name="Zhang G."/>
        </authorList>
    </citation>
    <scope>NUCLEOTIDE SEQUENCE [LARGE SCALE GENOMIC DNA]</scope>
    <source>
        <strain evidence="1 2">M15</strain>
    </source>
</reference>
<protein>
    <recommendedName>
        <fullName evidence="3">Phage tail protein</fullName>
    </recommendedName>
</protein>
<dbReference type="InterPro" id="IPR009734">
    <property type="entry name" value="Myoviridae_GpU"/>
</dbReference>
<dbReference type="EMBL" id="CP048632">
    <property type="protein sequence ID" value="QIB37835.1"/>
    <property type="molecule type" value="Genomic_DNA"/>
</dbReference>